<dbReference type="AlphaFoldDB" id="S3JGU2"/>
<dbReference type="RefSeq" id="WP_016514662.1">
    <property type="nucleotide sequence ID" value="NZ_ASZQ01000093.1"/>
</dbReference>
<proteinExistence type="predicted"/>
<reference evidence="1 2" key="1">
    <citation type="journal article" date="2013" name="Genome Announc.">
        <title>Draft Genome Sequence of the Brazilian Toxic Bloom-Forming Cyanobacterium Microcystis aeruginosa Strain SPC777.</title>
        <authorList>
            <person name="Fiore M.F."/>
            <person name="Alvarenga D.O."/>
            <person name="Varani A.M."/>
            <person name="Hoff-Risseti C."/>
            <person name="Crespim E."/>
            <person name="Ramos R.T."/>
            <person name="Silva A."/>
            <person name="Schaker P.D."/>
            <person name="Heck K."/>
            <person name="Rigonato J."/>
            <person name="Schneider M.P."/>
        </authorList>
    </citation>
    <scope>NUCLEOTIDE SEQUENCE [LARGE SCALE GENOMIC DNA]</scope>
    <source>
        <strain evidence="2">SPC 777</strain>
    </source>
</reference>
<protein>
    <submittedName>
        <fullName evidence="1">Uncharacterized protein</fullName>
    </submittedName>
</protein>
<accession>S3JGU2</accession>
<dbReference type="EMBL" id="ASZQ01000093">
    <property type="protein sequence ID" value="EPF24300.1"/>
    <property type="molecule type" value="Genomic_DNA"/>
</dbReference>
<dbReference type="Proteomes" id="UP000014617">
    <property type="component" value="Unassembled WGS sequence"/>
</dbReference>
<name>S3JGU2_MICAE</name>
<comment type="caution">
    <text evidence="1">The sequence shown here is derived from an EMBL/GenBank/DDBJ whole genome shotgun (WGS) entry which is preliminary data.</text>
</comment>
<organism evidence="1 2">
    <name type="scientific">Microcystis aeruginosa SPC777</name>
    <dbReference type="NCBI Taxonomy" id="482300"/>
    <lineage>
        <taxon>Bacteria</taxon>
        <taxon>Bacillati</taxon>
        <taxon>Cyanobacteriota</taxon>
        <taxon>Cyanophyceae</taxon>
        <taxon>Oscillatoriophycideae</taxon>
        <taxon>Chroococcales</taxon>
        <taxon>Microcystaceae</taxon>
        <taxon>Microcystis</taxon>
    </lineage>
</organism>
<evidence type="ECO:0000313" key="2">
    <source>
        <dbReference type="Proteomes" id="UP000014617"/>
    </source>
</evidence>
<gene>
    <name evidence="1" type="ORF">MAESPC_00647</name>
</gene>
<sequence length="86" mass="9949">MKVKTDLTIPEIEEISKEGVKALVERLGIAKAAFFLRLSQLWWVKCILRYISPSEGVERTTKTQRTQRSIDPMSIKLITQNLEEPF</sequence>
<evidence type="ECO:0000313" key="1">
    <source>
        <dbReference type="EMBL" id="EPF24300.1"/>
    </source>
</evidence>